<dbReference type="AlphaFoldDB" id="A0A1J4KTE8"/>
<dbReference type="OrthoDB" id="10559343at2759"/>
<evidence type="ECO:0000313" key="3">
    <source>
        <dbReference type="Proteomes" id="UP000179807"/>
    </source>
</evidence>
<keyword evidence="3" id="KW-1185">Reference proteome</keyword>
<name>A0A1J4KTE8_9EUKA</name>
<proteinExistence type="predicted"/>
<protein>
    <submittedName>
        <fullName evidence="2">Uncharacterized protein</fullName>
    </submittedName>
</protein>
<dbReference type="EMBL" id="MLAK01000556">
    <property type="protein sequence ID" value="OHT12765.1"/>
    <property type="molecule type" value="Genomic_DNA"/>
</dbReference>
<dbReference type="Proteomes" id="UP000179807">
    <property type="component" value="Unassembled WGS sequence"/>
</dbReference>
<dbReference type="InterPro" id="IPR011044">
    <property type="entry name" value="Quino_amine_DH_bsu"/>
</dbReference>
<evidence type="ECO:0000313" key="2">
    <source>
        <dbReference type="EMBL" id="OHT12765.1"/>
    </source>
</evidence>
<reference evidence="2" key="1">
    <citation type="submission" date="2016-10" db="EMBL/GenBank/DDBJ databases">
        <authorList>
            <person name="Benchimol M."/>
            <person name="Almeida L.G."/>
            <person name="Vasconcelos A.T."/>
            <person name="Perreira-Neves A."/>
            <person name="Rosa I.A."/>
            <person name="Tasca T."/>
            <person name="Bogo M.R."/>
            <person name="de Souza W."/>
        </authorList>
    </citation>
    <scope>NUCLEOTIDE SEQUENCE [LARGE SCALE GENOMIC DNA]</scope>
    <source>
        <strain evidence="2">K</strain>
    </source>
</reference>
<feature type="region of interest" description="Disordered" evidence="1">
    <location>
        <begin position="924"/>
        <end position="999"/>
    </location>
</feature>
<dbReference type="SUPFAM" id="SSF50969">
    <property type="entry name" value="YVTN repeat-like/Quinoprotein amine dehydrogenase"/>
    <property type="match status" value="1"/>
</dbReference>
<dbReference type="RefSeq" id="XP_068365901.1">
    <property type="nucleotide sequence ID" value="XM_068499514.1"/>
</dbReference>
<dbReference type="VEuPathDB" id="TrichDB:TRFO_17311"/>
<organism evidence="2 3">
    <name type="scientific">Tritrichomonas foetus</name>
    <dbReference type="NCBI Taxonomy" id="1144522"/>
    <lineage>
        <taxon>Eukaryota</taxon>
        <taxon>Metamonada</taxon>
        <taxon>Parabasalia</taxon>
        <taxon>Tritrichomonadida</taxon>
        <taxon>Tritrichomonadidae</taxon>
        <taxon>Tritrichomonas</taxon>
    </lineage>
</organism>
<feature type="compositionally biased region" description="Low complexity" evidence="1">
    <location>
        <begin position="1079"/>
        <end position="1093"/>
    </location>
</feature>
<sequence length="1198" mass="137717">MWETEQVIALPRSKKPFSLSLHKRDLIFIKGGKGYVFFQNSWLQIKAFGLMTNKICRYVQSQSRKISLHLPTVTPILAIHENRHTSIVLTLPIPFNFMADDSPYGNIYDCINTTGEPICVATTYQRVGDLPFIFSQQAKFGSPFSSHVKHMAVSDDARIIAVDFDDQLWVWNQLPEQVRGDGNWVNLSSVEAFNYQKYDSDGQNSPLAFQKLAAFRNPDEGSGICYLTCLLPPCKPFDMLYLFNSVCVFSEKRKYFRYHVKIPVLEGHERPAAYWSPCCRLVVISVNNSIVMLTRELQVIATIPLKKVFMGENPMVHDLAWSSNCQYFVMTSTNGFVGVVTRNGKSLKHCICDLPLFQEDYYQPLNIAADTDDPNLYIIYSQRYMRFLRIDGNLIECSLGNLISLPFPMKNAEPLIKHALKAIDNVNPSDPYSVVQLIYWSDLYGIFRYQSPLRYPIYKKIDESLMTLLKEGHHLLTFFLIRCAYHVTSMEPTAYKEVTRRLGYSRQRRDSILLRILNEELEKRDWGYIPHHKQSPIMFYSMTNKDEQMMYDRTKPEPNKSADLQAVMKYIREILYDTDFYAVDEVPVDLSMLFEMMIELGRFDRAALLSHHESIATDPLQLFIRISSIHAGDPINIFRAMEVCINSSPVDEPEFRAVAVMALNNILKQLIADSAPNAENPKPRMLSNFCVIEESVDIPVPESPEQCKDFAVVLGIALCAADYMNIQNFCNGKSMNIATRLLPAVKETIQLIWFVRWRYLSMKETFVERRPGNATLRMIPFNDFIDPLAIRETIERTGKSTFDPAVYELYMKDDGAFEKDPAFIDFICELAVRITPRLLSRIQIAVSSFADKLEDVPESQILGAVICSHVVPWLRCGIPRKMVEFNEAREIVPNEIMDFEDFILLEEPKPLQIDVKPTIDIPGIAEIPDEEEEKKEEPKNDEQLEMPPEIPKPDYNDDERQLSEGEEPPKPKKKHKTAPQKPKVKSKPKKKERKEKPMLRLIEVDKTPRYNNMNIVALHPPHPEFTPGYQFNPMPGTVPPVAIFECKHAPFPQQSYGPIWDLDPSLYERPYPRPPPNIPLDTEPPTDPPTKLTAESQCESRFRKPKRIPKVIITSAAKPLPIIDEISDDTASDVSLASDHEKLPPIDPFPLDDELRKRVDNLLNNPVEIKTPQLPMAPRYYTKVRTEHIIDHEYKESK</sequence>
<evidence type="ECO:0000256" key="1">
    <source>
        <dbReference type="SAM" id="MobiDB-lite"/>
    </source>
</evidence>
<comment type="caution">
    <text evidence="2">The sequence shown here is derived from an EMBL/GenBank/DDBJ whole genome shotgun (WGS) entry which is preliminary data.</text>
</comment>
<feature type="region of interest" description="Disordered" evidence="1">
    <location>
        <begin position="1073"/>
        <end position="1100"/>
    </location>
</feature>
<dbReference type="GeneID" id="94834218"/>
<feature type="compositionally biased region" description="Basic residues" evidence="1">
    <location>
        <begin position="971"/>
        <end position="993"/>
    </location>
</feature>
<gene>
    <name evidence="2" type="ORF">TRFO_17311</name>
</gene>
<feature type="compositionally biased region" description="Basic and acidic residues" evidence="1">
    <location>
        <begin position="951"/>
        <end position="970"/>
    </location>
</feature>
<accession>A0A1J4KTE8</accession>